<dbReference type="Proteomes" id="UP000297649">
    <property type="component" value="Unassembled WGS sequence"/>
</dbReference>
<dbReference type="Pfam" id="PF00583">
    <property type="entry name" value="Acetyltransf_1"/>
    <property type="match status" value="1"/>
</dbReference>
<gene>
    <name evidence="2" type="ORF">EHR08_07415</name>
</gene>
<dbReference type="OrthoDB" id="7678938at2"/>
<name>A0A6H3NRX9_9LEPT</name>
<protein>
    <submittedName>
        <fullName evidence="2">GNAT family N-acetyltransferase</fullName>
    </submittedName>
</protein>
<dbReference type="CDD" id="cd04301">
    <property type="entry name" value="NAT_SF"/>
    <property type="match status" value="1"/>
</dbReference>
<comment type="caution">
    <text evidence="2">The sequence shown here is derived from an EMBL/GenBank/DDBJ whole genome shotgun (WGS) entry which is preliminary data.</text>
</comment>
<dbReference type="PROSITE" id="PS51186">
    <property type="entry name" value="GNAT"/>
    <property type="match status" value="1"/>
</dbReference>
<evidence type="ECO:0000259" key="1">
    <source>
        <dbReference type="PROSITE" id="PS51186"/>
    </source>
</evidence>
<keyword evidence="3" id="KW-1185">Reference proteome</keyword>
<dbReference type="GO" id="GO:0016747">
    <property type="term" value="F:acyltransferase activity, transferring groups other than amino-acyl groups"/>
    <property type="evidence" value="ECO:0007669"/>
    <property type="project" value="InterPro"/>
</dbReference>
<evidence type="ECO:0000313" key="2">
    <source>
        <dbReference type="EMBL" id="TGN16092.1"/>
    </source>
</evidence>
<dbReference type="InterPro" id="IPR016181">
    <property type="entry name" value="Acyl_CoA_acyltransferase"/>
</dbReference>
<dbReference type="InterPro" id="IPR000182">
    <property type="entry name" value="GNAT_dom"/>
</dbReference>
<reference evidence="2" key="1">
    <citation type="journal article" date="2019" name="PLoS Negl. Trop. Dis.">
        <title>Revisiting the worldwide diversity of Leptospira species in the environment.</title>
        <authorList>
            <person name="Vincent A.T."/>
            <person name="Schiettekatte O."/>
            <person name="Bourhy P."/>
            <person name="Veyrier F.J."/>
            <person name="Picardeau M."/>
        </authorList>
    </citation>
    <scope>NUCLEOTIDE SEQUENCE [LARGE SCALE GENOMIC DNA]</scope>
    <source>
        <strain evidence="2">201601109</strain>
    </source>
</reference>
<proteinExistence type="predicted"/>
<dbReference type="AlphaFoldDB" id="A0A6H3NRX9"/>
<dbReference type="Gene3D" id="3.40.630.30">
    <property type="match status" value="1"/>
</dbReference>
<accession>A0A6H3NRX9</accession>
<dbReference type="RefSeq" id="WP_135745716.1">
    <property type="nucleotide sequence ID" value="NZ_JAIZBI010000001.1"/>
</dbReference>
<organism evidence="2 3">
    <name type="scientific">Leptospira bandrabouensis</name>
    <dbReference type="NCBI Taxonomy" id="2484903"/>
    <lineage>
        <taxon>Bacteria</taxon>
        <taxon>Pseudomonadati</taxon>
        <taxon>Spirochaetota</taxon>
        <taxon>Spirochaetia</taxon>
        <taxon>Leptospirales</taxon>
        <taxon>Leptospiraceae</taxon>
        <taxon>Leptospira</taxon>
    </lineage>
</organism>
<sequence length="155" mass="17937">MDCLTFRVLLPNEFEMFHLIADWYFDEWKIPIEKTLLKLGSITSDDSQFQVIVMQGDVAVATGGIYHHVGLLEKEPRFKEHKHWLGLVYTIPDFRHQGIGAELCQYIEGVAEVRGIREVYLFSDTAVPLYNRLGWSEVETVVYGQRSVTVMKKEL</sequence>
<keyword evidence="2" id="KW-0808">Transferase</keyword>
<dbReference type="EMBL" id="RQHU01000005">
    <property type="protein sequence ID" value="TGN16092.1"/>
    <property type="molecule type" value="Genomic_DNA"/>
</dbReference>
<feature type="domain" description="N-acetyltransferase" evidence="1">
    <location>
        <begin position="4"/>
        <end position="155"/>
    </location>
</feature>
<evidence type="ECO:0000313" key="3">
    <source>
        <dbReference type="Proteomes" id="UP000297649"/>
    </source>
</evidence>
<dbReference type="SUPFAM" id="SSF55729">
    <property type="entry name" value="Acyl-CoA N-acyltransferases (Nat)"/>
    <property type="match status" value="1"/>
</dbReference>